<dbReference type="EMBL" id="FNDG01000025">
    <property type="protein sequence ID" value="SDI81968.1"/>
    <property type="molecule type" value="Genomic_DNA"/>
</dbReference>
<protein>
    <submittedName>
        <fullName evidence="2">TrfA protein</fullName>
    </submittedName>
</protein>
<reference evidence="2 3" key="1">
    <citation type="submission" date="2016-10" db="EMBL/GenBank/DDBJ databases">
        <authorList>
            <person name="de Groot N.N."/>
        </authorList>
    </citation>
    <scope>NUCLEOTIDE SEQUENCE [LARGE SCALE GENOMIC DNA]</scope>
    <source>
        <strain evidence="2 3">LMG 18387</strain>
    </source>
</reference>
<dbReference type="STRING" id="29435.SAMN05216588_12569"/>
<evidence type="ECO:0000256" key="1">
    <source>
        <dbReference type="SAM" id="MobiDB-lite"/>
    </source>
</evidence>
<sequence>MYTGAQLDQGDLDVWETVLHLARAQPIGQECNITAYGLLQLLELTDTGANRKTLKRRLSRLNACALDVQVGPRVHYEGSLINEIFRDEHSGQFVIRLNPGLSTMFGADQFTQIHWKVRQTLNGHYLAQWLHGFYSSHAAPFPLKIETLHQLSGSKTADQSKFRQLLRKALNALSRASTDHGQPFSYCIDGNLVKVEKTPSKAQRRHLTKRQDEKNAVTAGRKIPSQQVWDTVTTGRD</sequence>
<dbReference type="Proteomes" id="UP000198606">
    <property type="component" value="Unassembled WGS sequence"/>
</dbReference>
<dbReference type="InterPro" id="IPR010751">
    <property type="entry name" value="TrfA"/>
</dbReference>
<evidence type="ECO:0000313" key="2">
    <source>
        <dbReference type="EMBL" id="SDI81968.1"/>
    </source>
</evidence>
<feature type="compositionally biased region" description="Polar residues" evidence="1">
    <location>
        <begin position="224"/>
        <end position="237"/>
    </location>
</feature>
<feature type="region of interest" description="Disordered" evidence="1">
    <location>
        <begin position="199"/>
        <end position="237"/>
    </location>
</feature>
<dbReference type="Pfam" id="PF07042">
    <property type="entry name" value="TrfA"/>
    <property type="match status" value="1"/>
</dbReference>
<proteinExistence type="predicted"/>
<dbReference type="AlphaFoldDB" id="A0A1G8NP41"/>
<gene>
    <name evidence="2" type="ORF">SAMN05216588_12569</name>
</gene>
<name>A0A1G8NP41_9GAMM</name>
<evidence type="ECO:0000313" key="3">
    <source>
        <dbReference type="Proteomes" id="UP000198606"/>
    </source>
</evidence>
<accession>A0A1G8NP41</accession>
<organism evidence="2 3">
    <name type="scientific">Phytopseudomonas flavescens</name>
    <dbReference type="NCBI Taxonomy" id="29435"/>
    <lineage>
        <taxon>Bacteria</taxon>
        <taxon>Pseudomonadati</taxon>
        <taxon>Pseudomonadota</taxon>
        <taxon>Gammaproteobacteria</taxon>
        <taxon>Pseudomonadales</taxon>
        <taxon>Pseudomonadaceae</taxon>
        <taxon>Phytopseudomonas</taxon>
    </lineage>
</organism>